<dbReference type="InterPro" id="IPR011058">
    <property type="entry name" value="Cyanovirin-N"/>
</dbReference>
<proteinExistence type="predicted"/>
<feature type="domain" description="Cyanovirin-N" evidence="1">
    <location>
        <begin position="2"/>
        <end position="109"/>
    </location>
</feature>
<organism evidence="2 3">
    <name type="scientific">Rhizoctonia solani</name>
    <dbReference type="NCBI Taxonomy" id="456999"/>
    <lineage>
        <taxon>Eukaryota</taxon>
        <taxon>Fungi</taxon>
        <taxon>Dikarya</taxon>
        <taxon>Basidiomycota</taxon>
        <taxon>Agaricomycotina</taxon>
        <taxon>Agaricomycetes</taxon>
        <taxon>Cantharellales</taxon>
        <taxon>Ceratobasidiaceae</taxon>
        <taxon>Rhizoctonia</taxon>
    </lineage>
</organism>
<evidence type="ECO:0000259" key="1">
    <source>
        <dbReference type="SMART" id="SM01111"/>
    </source>
</evidence>
<comment type="caution">
    <text evidence="2">The sequence shown here is derived from an EMBL/GenBank/DDBJ whole genome shotgun (WGS) entry which is preliminary data.</text>
</comment>
<dbReference type="SMART" id="SM01111">
    <property type="entry name" value="CVNH"/>
    <property type="match status" value="1"/>
</dbReference>
<dbReference type="PANTHER" id="PTHR42076">
    <property type="entry name" value="CYANOVIRIN-N HOMOLOG"/>
    <property type="match status" value="1"/>
</dbReference>
<name>A0A8H3HZC8_9AGAM</name>
<reference evidence="2" key="1">
    <citation type="submission" date="2021-01" db="EMBL/GenBank/DDBJ databases">
        <authorList>
            <person name="Kaushik A."/>
        </authorList>
    </citation>
    <scope>NUCLEOTIDE SEQUENCE</scope>
    <source>
        <strain evidence="2">AG5</strain>
    </source>
</reference>
<sequence length="111" mass="12335">MSFALSAEPSSIQLADGHYLVAQLQDSEGNWHQSSLDLNEFIGNIDGKLTWDEKDFSESTKNIWLDTAHAPSLILLKGEGRKEGDEEYAAEDSINLNEFISNIEGKLEYSG</sequence>
<dbReference type="SUPFAM" id="SSF51322">
    <property type="entry name" value="Cyanovirin-N"/>
    <property type="match status" value="1"/>
</dbReference>
<dbReference type="EMBL" id="CAJNJQ010001143">
    <property type="protein sequence ID" value="CAE7122731.1"/>
    <property type="molecule type" value="Genomic_DNA"/>
</dbReference>
<protein>
    <recommendedName>
        <fullName evidence="1">Cyanovirin-N domain-containing protein</fullName>
    </recommendedName>
</protein>
<evidence type="ECO:0000313" key="3">
    <source>
        <dbReference type="Proteomes" id="UP000663827"/>
    </source>
</evidence>
<dbReference type="Gene3D" id="2.30.60.10">
    <property type="entry name" value="Cyanovirin-N"/>
    <property type="match status" value="1"/>
</dbReference>
<dbReference type="Pfam" id="PF08881">
    <property type="entry name" value="CVNH"/>
    <property type="match status" value="1"/>
</dbReference>
<evidence type="ECO:0000313" key="2">
    <source>
        <dbReference type="EMBL" id="CAE7122731.1"/>
    </source>
</evidence>
<dbReference type="InterPro" id="IPR036673">
    <property type="entry name" value="Cyanovirin-N_sf"/>
</dbReference>
<gene>
    <name evidence="2" type="ORF">RDB_LOCUS57218</name>
</gene>
<dbReference type="PANTHER" id="PTHR42076:SF1">
    <property type="entry name" value="CYANOVIRIN-N DOMAIN-CONTAINING PROTEIN"/>
    <property type="match status" value="1"/>
</dbReference>
<accession>A0A8H3HZC8</accession>
<dbReference type="Proteomes" id="UP000663827">
    <property type="component" value="Unassembled WGS sequence"/>
</dbReference>
<dbReference type="AlphaFoldDB" id="A0A8H3HZC8"/>